<evidence type="ECO:0000256" key="2">
    <source>
        <dbReference type="ARBA" id="ARBA00007991"/>
    </source>
</evidence>
<comment type="caution">
    <text evidence="6">The sequence shown here is derived from an EMBL/GenBank/DDBJ whole genome shotgun (WGS) entry which is preliminary data.</text>
</comment>
<accession>A0A0G2E5R3</accession>
<dbReference type="Pfam" id="PF03810">
    <property type="entry name" value="IBN_N"/>
    <property type="match status" value="1"/>
</dbReference>
<dbReference type="SUPFAM" id="SSF48371">
    <property type="entry name" value="ARM repeat"/>
    <property type="match status" value="1"/>
</dbReference>
<keyword evidence="7" id="KW-1185">Reference proteome</keyword>
<dbReference type="InterPro" id="IPR011989">
    <property type="entry name" value="ARM-like"/>
</dbReference>
<evidence type="ECO:0000313" key="6">
    <source>
        <dbReference type="EMBL" id="KKY18054.1"/>
    </source>
</evidence>
<dbReference type="GO" id="GO:0005635">
    <property type="term" value="C:nuclear envelope"/>
    <property type="evidence" value="ECO:0007669"/>
    <property type="project" value="TreeGrafter"/>
</dbReference>
<dbReference type="PROSITE" id="PS50166">
    <property type="entry name" value="IMPORTIN_B_NT"/>
    <property type="match status" value="1"/>
</dbReference>
<dbReference type="EMBL" id="LCWF01000133">
    <property type="protein sequence ID" value="KKY18054.1"/>
    <property type="molecule type" value="Genomic_DNA"/>
</dbReference>
<evidence type="ECO:0000256" key="4">
    <source>
        <dbReference type="ARBA" id="ARBA00023242"/>
    </source>
</evidence>
<sequence length="1075" mass="121062">MPHFSIDAQAETVPLDGQTLYNTLAAATGTNYQLLQTSTQQLQNWEKAPGFYSTLQDIFIDHSLPDEIRYLSIIQLKNGIDKYWRKTAQNAISKDEKLRIRTRALQAGTQETSQQLNLHNGLLLAKIARIEFPQDWPDLITNLIGHLREATTPTVKSRYLKSALYTLLQIIKELSTARLQRTRTSLQQVTPELLQVIGGIYIQNVERWTSFLKGAGDDEGTALESVENSLLALKVLRRLLISGFEHPNRNSDVEQFWSIAYGHFGQFFEIVTSGQIDTNVNNMILKHLSHFSKLHVDMARTHPAAFVILPGCSTITQTYLGLIEQLGQQYRSTGTSAKVTNRENGVADDGKTMLEKLGLKGLLLVRAFVKMAYNPTHTFKYQHPQDKEERKEAVDTVKNDILTESFVTQMMELVVTKFFVFRESDLHDWQQEPEEWERREEDIADAWEFSIKSCSEKLFLDLVMYFKDLLVPRLLQVFYQFATPDKQDVFLKDSLYSAVGLAGPFLDQTLDFNAFLKTTLATESQMQQANYNILRRRIAILLGQWVPIKPAELDRKIIYQIFQTILDPTDSSNDQVVRITAGRQLRQVLDPFEFEYSDFEPFAATILGRLVTLVSEVELTETKMALLETTRVAIVKMETHISPFADAIMSMLPPLWQESEEEHLFKQQILTLVTAVISSTRNQSLKYQPLILPLIRQALEPESEMLVYLLEDALDLWAAIIQHTPTQAASTELLSLTSSIFPLLSLGTESLRQTLDIVDSYIMLSPQTVLSLEFLTPCLSSFTSLLGGTDGATTSSRQLQTIVPHLLEHLVRSLDILSSHEEKSNLLRRLLTVSISSGLLPQMLTALHECFVYHAAGSPPNRKRPIIANDVAETDYLRVLSRMLLADVALSIEAITAAAPDVNGQKSADSTMKWLLAEWFAQFDSMADAHSKKLNVLALTNLLSAPGPPRFILENLQGLLGVWTDIIVELGEDMQNGHPADVTKQGDYLVYWNDPAGNPAFDVAADDVPEEARRKEIANVDPVHNVNIRLFVADKFKDAVAGVGGEEAFTRQWLKGDEFSVDSAVLDAFLKLGLF</sequence>
<dbReference type="OrthoDB" id="361693at2759"/>
<dbReference type="Gene3D" id="1.25.10.10">
    <property type="entry name" value="Leucine-rich Repeat Variant"/>
    <property type="match status" value="1"/>
</dbReference>
<dbReference type="FunFam" id="1.25.10.10:FF:000362">
    <property type="entry name" value="Importin 11, putative"/>
    <property type="match status" value="1"/>
</dbReference>
<evidence type="ECO:0000256" key="1">
    <source>
        <dbReference type="ARBA" id="ARBA00004123"/>
    </source>
</evidence>
<dbReference type="GO" id="GO:0005829">
    <property type="term" value="C:cytosol"/>
    <property type="evidence" value="ECO:0007669"/>
    <property type="project" value="TreeGrafter"/>
</dbReference>
<dbReference type="PANTHER" id="PTHR10997">
    <property type="entry name" value="IMPORTIN-7, 8, 11"/>
    <property type="match status" value="1"/>
</dbReference>
<comment type="subcellular location">
    <subcellularLocation>
        <location evidence="1">Nucleus</location>
    </subcellularLocation>
</comment>
<dbReference type="GO" id="GO:0031267">
    <property type="term" value="F:small GTPase binding"/>
    <property type="evidence" value="ECO:0007669"/>
    <property type="project" value="InterPro"/>
</dbReference>
<dbReference type="Proteomes" id="UP000053317">
    <property type="component" value="Unassembled WGS sequence"/>
</dbReference>
<organism evidence="6 7">
    <name type="scientific">Phaeomoniella chlamydospora</name>
    <name type="common">Phaeoacremonium chlamydosporum</name>
    <dbReference type="NCBI Taxonomy" id="158046"/>
    <lineage>
        <taxon>Eukaryota</taxon>
        <taxon>Fungi</taxon>
        <taxon>Dikarya</taxon>
        <taxon>Ascomycota</taxon>
        <taxon>Pezizomycotina</taxon>
        <taxon>Eurotiomycetes</taxon>
        <taxon>Chaetothyriomycetidae</taxon>
        <taxon>Phaeomoniellales</taxon>
        <taxon>Phaeomoniellaceae</taxon>
        <taxon>Phaeomoniella</taxon>
    </lineage>
</organism>
<dbReference type="GO" id="GO:0006606">
    <property type="term" value="P:protein import into nucleus"/>
    <property type="evidence" value="ECO:0007669"/>
    <property type="project" value="TreeGrafter"/>
</dbReference>
<protein>
    <submittedName>
        <fullName evidence="6">Putative importin 11</fullName>
    </submittedName>
</protein>
<reference evidence="6 7" key="1">
    <citation type="submission" date="2015-05" db="EMBL/GenBank/DDBJ databases">
        <title>Distinctive expansion of gene families associated with plant cell wall degradation and secondary metabolism in the genomes of grapevine trunk pathogens.</title>
        <authorList>
            <person name="Lawrence D.P."/>
            <person name="Travadon R."/>
            <person name="Rolshausen P.E."/>
            <person name="Baumgartner K."/>
        </authorList>
    </citation>
    <scope>NUCLEOTIDE SEQUENCE [LARGE SCALE GENOMIC DNA]</scope>
    <source>
        <strain evidence="6">UCRPC4</strain>
    </source>
</reference>
<evidence type="ECO:0000313" key="7">
    <source>
        <dbReference type="Proteomes" id="UP000053317"/>
    </source>
</evidence>
<keyword evidence="4" id="KW-0539">Nucleus</keyword>
<feature type="domain" description="Importin N-terminal" evidence="5">
    <location>
        <begin position="38"/>
        <end position="110"/>
    </location>
</feature>
<evidence type="ECO:0000256" key="3">
    <source>
        <dbReference type="ARBA" id="ARBA00022448"/>
    </source>
</evidence>
<name>A0A0G2E5R3_PHACM</name>
<dbReference type="AlphaFoldDB" id="A0A0G2E5R3"/>
<reference evidence="6 7" key="2">
    <citation type="submission" date="2015-05" db="EMBL/GenBank/DDBJ databases">
        <authorList>
            <person name="Morales-Cruz A."/>
            <person name="Amrine K.C."/>
            <person name="Cantu D."/>
        </authorList>
    </citation>
    <scope>NUCLEOTIDE SEQUENCE [LARGE SCALE GENOMIC DNA]</scope>
    <source>
        <strain evidence="6">UCRPC4</strain>
    </source>
</reference>
<dbReference type="InterPro" id="IPR016024">
    <property type="entry name" value="ARM-type_fold"/>
</dbReference>
<dbReference type="InterPro" id="IPR001494">
    <property type="entry name" value="Importin-beta_N"/>
</dbReference>
<dbReference type="Pfam" id="PF25758">
    <property type="entry name" value="TPR_IPO11"/>
    <property type="match status" value="1"/>
</dbReference>
<keyword evidence="3" id="KW-0813">Transport</keyword>
<dbReference type="InterPro" id="IPR058669">
    <property type="entry name" value="TPR_IPO7/11-like"/>
</dbReference>
<gene>
    <name evidence="6" type="ORF">UCRPC4_g05257</name>
</gene>
<comment type="similarity">
    <text evidence="2">Belongs to the importin beta family.</text>
</comment>
<proteinExistence type="inferred from homology"/>
<evidence type="ECO:0000259" key="5">
    <source>
        <dbReference type="PROSITE" id="PS50166"/>
    </source>
</evidence>
<dbReference type="SMART" id="SM00913">
    <property type="entry name" value="IBN_N"/>
    <property type="match status" value="1"/>
</dbReference>
<dbReference type="PANTHER" id="PTHR10997:SF7">
    <property type="entry name" value="IMPORTIN-11"/>
    <property type="match status" value="1"/>
</dbReference>